<sequence>MKKSFNTTRILQNIFRIVLGAFMLYAGIGHLSFLRTEFQAQVPTWITTDKGFMDFIVVASGVVEILFGALMIYGGKLKVKTGIALAIFYILIFPGNINQYVNEIDSFGLDTDWQRLIRLIFQPVLIIWALWSTGALNYLLTKKKNNNT</sequence>
<dbReference type="EMBL" id="LAZR01004325">
    <property type="protein sequence ID" value="KKN09631.1"/>
    <property type="molecule type" value="Genomic_DNA"/>
</dbReference>
<feature type="transmembrane region" description="Helical" evidence="1">
    <location>
        <begin position="14"/>
        <end position="35"/>
    </location>
</feature>
<feature type="transmembrane region" description="Helical" evidence="1">
    <location>
        <begin position="120"/>
        <end position="140"/>
    </location>
</feature>
<gene>
    <name evidence="2" type="ORF">LCGC14_1044660</name>
</gene>
<evidence type="ECO:0008006" key="3">
    <source>
        <dbReference type="Google" id="ProtNLM"/>
    </source>
</evidence>
<name>A0A0F9Q8T2_9ZZZZ</name>
<keyword evidence="1" id="KW-0812">Transmembrane</keyword>
<proteinExistence type="predicted"/>
<evidence type="ECO:0000256" key="1">
    <source>
        <dbReference type="SAM" id="Phobius"/>
    </source>
</evidence>
<accession>A0A0F9Q8T2</accession>
<comment type="caution">
    <text evidence="2">The sequence shown here is derived from an EMBL/GenBank/DDBJ whole genome shotgun (WGS) entry which is preliminary data.</text>
</comment>
<organism evidence="2">
    <name type="scientific">marine sediment metagenome</name>
    <dbReference type="NCBI Taxonomy" id="412755"/>
    <lineage>
        <taxon>unclassified sequences</taxon>
        <taxon>metagenomes</taxon>
        <taxon>ecological metagenomes</taxon>
    </lineage>
</organism>
<keyword evidence="1" id="KW-1133">Transmembrane helix</keyword>
<feature type="transmembrane region" description="Helical" evidence="1">
    <location>
        <begin position="55"/>
        <end position="75"/>
    </location>
</feature>
<protein>
    <recommendedName>
        <fullName evidence="3">DoxX family protein</fullName>
    </recommendedName>
</protein>
<dbReference type="AlphaFoldDB" id="A0A0F9Q8T2"/>
<evidence type="ECO:0000313" key="2">
    <source>
        <dbReference type="EMBL" id="KKN09631.1"/>
    </source>
</evidence>
<keyword evidence="1" id="KW-0472">Membrane</keyword>
<feature type="transmembrane region" description="Helical" evidence="1">
    <location>
        <begin position="82"/>
        <end position="100"/>
    </location>
</feature>
<dbReference type="PANTHER" id="PTHR36974:SF1">
    <property type="entry name" value="DOXX FAMILY MEMBRANE PROTEIN"/>
    <property type="match status" value="1"/>
</dbReference>
<reference evidence="2" key="1">
    <citation type="journal article" date="2015" name="Nature">
        <title>Complex archaea that bridge the gap between prokaryotes and eukaryotes.</title>
        <authorList>
            <person name="Spang A."/>
            <person name="Saw J.H."/>
            <person name="Jorgensen S.L."/>
            <person name="Zaremba-Niedzwiedzka K."/>
            <person name="Martijn J."/>
            <person name="Lind A.E."/>
            <person name="van Eijk R."/>
            <person name="Schleper C."/>
            <person name="Guy L."/>
            <person name="Ettema T.J."/>
        </authorList>
    </citation>
    <scope>NUCLEOTIDE SEQUENCE</scope>
</reference>
<dbReference type="PANTHER" id="PTHR36974">
    <property type="entry name" value="MEMBRANE PROTEIN-RELATED"/>
    <property type="match status" value="1"/>
</dbReference>